<dbReference type="EMBL" id="AMRG01000002">
    <property type="protein sequence ID" value="EKE86854.1"/>
    <property type="molecule type" value="Genomic_DNA"/>
</dbReference>
<reference evidence="2 3" key="1">
    <citation type="journal article" date="2012" name="J. Bacteriol.">
        <title>Genome Sequence of Idiomarina xiamenensis Type Strain 10-D-4.</title>
        <authorList>
            <person name="Lai Q."/>
            <person name="Wang L."/>
            <person name="Wang W."/>
            <person name="Shao Z."/>
        </authorList>
    </citation>
    <scope>NUCLEOTIDE SEQUENCE [LARGE SCALE GENOMIC DNA]</scope>
    <source>
        <strain evidence="2 3">10-D-4</strain>
    </source>
</reference>
<dbReference type="OrthoDB" id="6195299at2"/>
<name>K2KWJ7_9GAMM</name>
<feature type="chain" id="PRO_5003862721" description="DUF2066 domain-containing protein" evidence="1">
    <location>
        <begin position="24"/>
        <end position="364"/>
    </location>
</feature>
<dbReference type="RefSeq" id="WP_008487245.1">
    <property type="nucleotide sequence ID" value="NZ_AMRG01000002.1"/>
</dbReference>
<dbReference type="STRING" id="740709.A10D4_01392"/>
<dbReference type="AlphaFoldDB" id="K2KWJ7"/>
<dbReference type="Proteomes" id="UP000014115">
    <property type="component" value="Unassembled WGS sequence"/>
</dbReference>
<sequence length="364" mass="40451">MLPLMRALTLALLTSVLSWSTLAATVSDIYEGRVGVSSQTPDERQQALQDAFKQSLVKVAGDPAIVEHAKVRQALRNLNDYLVQYAYQQQQGQLQLQASFEQQRVNQLLTDIGANIWGSRRPTLMLWIAQQDNDGHRHILSNADETVFMQQIVNRARERGLPIALPLMDLSDSMAVNVSDVWGRFNQPLRDAAARYQADGIVVARVMPANQSNLSADSDGSTAANWVVDWTVSVGEQRLHGQTLGADLSLTAAPFIDDVTNQVAAAYSVSTQPGDASEMTLRVVNLDSMAAILELEQYLNSLTSVAHVNLQQFGNGRAQFSLQLLGNPERVAQALELDNRLRKVKRDPFSFDQTSELLYYWIRR</sequence>
<organism evidence="2 3">
    <name type="scientific">Idiomarina xiamenensis 10-D-4</name>
    <dbReference type="NCBI Taxonomy" id="740709"/>
    <lineage>
        <taxon>Bacteria</taxon>
        <taxon>Pseudomonadati</taxon>
        <taxon>Pseudomonadota</taxon>
        <taxon>Gammaproteobacteria</taxon>
        <taxon>Alteromonadales</taxon>
        <taxon>Idiomarinaceae</taxon>
        <taxon>Idiomarina</taxon>
    </lineage>
</organism>
<comment type="caution">
    <text evidence="2">The sequence shown here is derived from an EMBL/GenBank/DDBJ whole genome shotgun (WGS) entry which is preliminary data.</text>
</comment>
<keyword evidence="1" id="KW-0732">Signal</keyword>
<dbReference type="InterPro" id="IPR018642">
    <property type="entry name" value="DUF2066"/>
</dbReference>
<evidence type="ECO:0000313" key="3">
    <source>
        <dbReference type="Proteomes" id="UP000014115"/>
    </source>
</evidence>
<dbReference type="eggNOG" id="COG3249">
    <property type="taxonomic scope" value="Bacteria"/>
</dbReference>
<proteinExistence type="predicted"/>
<dbReference type="Pfam" id="PF09839">
    <property type="entry name" value="DUF2066"/>
    <property type="match status" value="1"/>
</dbReference>
<gene>
    <name evidence="2" type="ORF">A10D4_01392</name>
</gene>
<evidence type="ECO:0008006" key="4">
    <source>
        <dbReference type="Google" id="ProtNLM"/>
    </source>
</evidence>
<protein>
    <recommendedName>
        <fullName evidence="4">DUF2066 domain-containing protein</fullName>
    </recommendedName>
</protein>
<evidence type="ECO:0000313" key="2">
    <source>
        <dbReference type="EMBL" id="EKE86854.1"/>
    </source>
</evidence>
<feature type="signal peptide" evidence="1">
    <location>
        <begin position="1"/>
        <end position="23"/>
    </location>
</feature>
<dbReference type="PATRIC" id="fig|740709.3.peg.279"/>
<keyword evidence="3" id="KW-1185">Reference proteome</keyword>
<evidence type="ECO:0000256" key="1">
    <source>
        <dbReference type="SAM" id="SignalP"/>
    </source>
</evidence>
<accession>K2KWJ7</accession>